<evidence type="ECO:0000313" key="2">
    <source>
        <dbReference type="Proteomes" id="UP000177159"/>
    </source>
</evidence>
<proteinExistence type="predicted"/>
<evidence type="ECO:0008006" key="3">
    <source>
        <dbReference type="Google" id="ProtNLM"/>
    </source>
</evidence>
<reference evidence="1 2" key="1">
    <citation type="journal article" date="2016" name="Nat. Commun.">
        <title>Thousands of microbial genomes shed light on interconnected biogeochemical processes in an aquifer system.</title>
        <authorList>
            <person name="Anantharaman K."/>
            <person name="Brown C.T."/>
            <person name="Hug L.A."/>
            <person name="Sharon I."/>
            <person name="Castelle C.J."/>
            <person name="Probst A.J."/>
            <person name="Thomas B.C."/>
            <person name="Singh A."/>
            <person name="Wilkins M.J."/>
            <person name="Karaoz U."/>
            <person name="Brodie E.L."/>
            <person name="Williams K.H."/>
            <person name="Hubbard S.S."/>
            <person name="Banfield J.F."/>
        </authorList>
    </citation>
    <scope>NUCLEOTIDE SEQUENCE [LARGE SCALE GENOMIC DNA]</scope>
</reference>
<dbReference type="AlphaFoldDB" id="A0A1F7GUM2"/>
<comment type="caution">
    <text evidence="1">The sequence shown here is derived from an EMBL/GenBank/DDBJ whole genome shotgun (WGS) entry which is preliminary data.</text>
</comment>
<dbReference type="Proteomes" id="UP000177159">
    <property type="component" value="Unassembled WGS sequence"/>
</dbReference>
<dbReference type="EMBL" id="MFZM01000037">
    <property type="protein sequence ID" value="OGK22668.1"/>
    <property type="molecule type" value="Genomic_DNA"/>
</dbReference>
<protein>
    <recommendedName>
        <fullName evidence="3">PKD domain-containing protein</fullName>
    </recommendedName>
</protein>
<sequence>MRYVRFWTVLIFFLITAITVFFYTPSETSAQSTTLVCPAPPAPDIPLAVGQIQLQRGPGKTYTCGPGNYFNIGKGGPNQPQTECDNLAAGVAVPVGGQYKYNQLSGGFQRVYTPIANLLENGDDPRNFTCNITLGCQQSCVPPQVIGICDLNCNFAIIPSSLQCLQYGGAQSFDITIVGPGTGVMSWDDGKQDTPVEDGSPVAHTYDNAGVYDIRLNCNQGGQLCSKRVNVLCQQGGGGGPTPTPLPTATPTPTGGASCAPGLQCMDPCACNTNSAAYQQSCPNGPGSAIGSKKGKQLAKGDKAVLGTQLAQAVGGAPGSIADGGACGPGLVCCQAAPSIGTDPWWKVKDGAFHKLGNLVDPIPDPDNADPFDNNDDGLCDQTDPLSITCLNINQPGVVSAHGFIDTAHAPISYRGWKLENGNYNLNNVMTPTAFRDYVIARKTYVQINDFSEMQNDTVNYIVGDYTINNNGHQGKSNFILIIDGNLTVDQNNQFNPSNKPMGFVVTGKMSIRSNVEEMNGIYIAQDVDFASDILPGNTTENELKVDGNLVSFTESECTEKRQRTDNNNKPSCFFVHNIVDHYLPLMDMLSVRTYEWEELVP</sequence>
<name>A0A1F7GUM2_9BACT</name>
<organism evidence="1 2">
    <name type="scientific">Candidatus Roizmanbacteria bacterium RIFCSPHIGHO2_02_FULL_37_24</name>
    <dbReference type="NCBI Taxonomy" id="1802037"/>
    <lineage>
        <taxon>Bacteria</taxon>
        <taxon>Candidatus Roizmaniibacteriota</taxon>
    </lineage>
</organism>
<gene>
    <name evidence="1" type="ORF">A3C24_00565</name>
</gene>
<evidence type="ECO:0000313" key="1">
    <source>
        <dbReference type="EMBL" id="OGK22668.1"/>
    </source>
</evidence>
<accession>A0A1F7GUM2</accession>